<keyword evidence="4 9" id="KW-0812">Transmembrane</keyword>
<evidence type="ECO:0000256" key="9">
    <source>
        <dbReference type="SAM" id="Phobius"/>
    </source>
</evidence>
<feature type="region of interest" description="Disordered" evidence="8">
    <location>
        <begin position="85"/>
        <end position="108"/>
    </location>
</feature>
<dbReference type="GO" id="GO:0016020">
    <property type="term" value="C:membrane"/>
    <property type="evidence" value="ECO:0007669"/>
    <property type="project" value="UniProtKB-SubCell"/>
</dbReference>
<dbReference type="EMBL" id="NIVC01000725">
    <property type="protein sequence ID" value="PAA77737.1"/>
    <property type="molecule type" value="Genomic_DNA"/>
</dbReference>
<evidence type="ECO:0000256" key="4">
    <source>
        <dbReference type="ARBA" id="ARBA00022692"/>
    </source>
</evidence>
<reference evidence="10 11" key="1">
    <citation type="submission" date="2017-06" db="EMBL/GenBank/DDBJ databases">
        <title>A platform for efficient transgenesis in Macrostomum lignano, a flatworm model organism for stem cell research.</title>
        <authorList>
            <person name="Berezikov E."/>
        </authorList>
    </citation>
    <scope>NUCLEOTIDE SEQUENCE [LARGE SCALE GENOMIC DNA]</scope>
    <source>
        <strain evidence="10">DV1</strain>
        <tissue evidence="10">Whole organism</tissue>
    </source>
</reference>
<keyword evidence="11" id="KW-1185">Reference proteome</keyword>
<keyword evidence="6" id="KW-0175">Coiled coil</keyword>
<feature type="transmembrane region" description="Helical" evidence="9">
    <location>
        <begin position="56"/>
        <end position="79"/>
    </location>
</feature>
<evidence type="ECO:0000313" key="10">
    <source>
        <dbReference type="EMBL" id="PAA77737.1"/>
    </source>
</evidence>
<proteinExistence type="inferred from homology"/>
<evidence type="ECO:0000256" key="2">
    <source>
        <dbReference type="ARBA" id="ARBA00006758"/>
    </source>
</evidence>
<evidence type="ECO:0000313" key="11">
    <source>
        <dbReference type="Proteomes" id="UP000215902"/>
    </source>
</evidence>
<organism evidence="10 11">
    <name type="scientific">Macrostomum lignano</name>
    <dbReference type="NCBI Taxonomy" id="282301"/>
    <lineage>
        <taxon>Eukaryota</taxon>
        <taxon>Metazoa</taxon>
        <taxon>Spiralia</taxon>
        <taxon>Lophotrochozoa</taxon>
        <taxon>Platyhelminthes</taxon>
        <taxon>Rhabditophora</taxon>
        <taxon>Macrostomorpha</taxon>
        <taxon>Macrostomida</taxon>
        <taxon>Macrostomidae</taxon>
        <taxon>Macrostomum</taxon>
    </lineage>
</organism>
<dbReference type="PANTHER" id="PTHR28644">
    <property type="entry name" value="SMALL INTEGRAL MEMBRANE PROTEIN 15"/>
    <property type="match status" value="1"/>
</dbReference>
<dbReference type="Pfam" id="PF15086">
    <property type="entry name" value="UPF0542"/>
    <property type="match status" value="1"/>
</dbReference>
<gene>
    <name evidence="10" type="ORF">BOX15_Mlig000048g8</name>
</gene>
<name>A0A267FXE5_9PLAT</name>
<comment type="caution">
    <text evidence="10">The sequence shown here is derived from an EMBL/GenBank/DDBJ whole genome shotgun (WGS) entry which is preliminary data.</text>
</comment>
<comment type="subcellular location">
    <subcellularLocation>
        <location evidence="1">Membrane</location>
        <topology evidence="1">Single-pass membrane protein</topology>
    </subcellularLocation>
</comment>
<protein>
    <recommendedName>
        <fullName evidence="3">Small integral membrane protein 15</fullName>
    </recommendedName>
</protein>
<keyword evidence="7 9" id="KW-0472">Membrane</keyword>
<evidence type="ECO:0000256" key="6">
    <source>
        <dbReference type="ARBA" id="ARBA00023054"/>
    </source>
</evidence>
<accession>A0A267FXE5</accession>
<evidence type="ECO:0000256" key="5">
    <source>
        <dbReference type="ARBA" id="ARBA00022989"/>
    </source>
</evidence>
<dbReference type="Proteomes" id="UP000215902">
    <property type="component" value="Unassembled WGS sequence"/>
</dbReference>
<sequence>QSDASGGGASGGIDPLKAADELGKLFSAIDDSTWSGWAKKNIGLVLLYAAQNPMSFVYYVLLALSPLFILSAICAYKLAKDIESKEKDQKRKQRREVNIKRSRAKKDS</sequence>
<evidence type="ECO:0000256" key="3">
    <source>
        <dbReference type="ARBA" id="ARBA00017904"/>
    </source>
</evidence>
<evidence type="ECO:0000256" key="1">
    <source>
        <dbReference type="ARBA" id="ARBA00004167"/>
    </source>
</evidence>
<dbReference type="InterPro" id="IPR027877">
    <property type="entry name" value="Smim15"/>
</dbReference>
<evidence type="ECO:0000256" key="8">
    <source>
        <dbReference type="SAM" id="MobiDB-lite"/>
    </source>
</evidence>
<dbReference type="OrthoDB" id="6282848at2759"/>
<keyword evidence="5 9" id="KW-1133">Transmembrane helix</keyword>
<feature type="non-terminal residue" evidence="10">
    <location>
        <position position="1"/>
    </location>
</feature>
<dbReference type="AlphaFoldDB" id="A0A267FXE5"/>
<evidence type="ECO:0000256" key="7">
    <source>
        <dbReference type="ARBA" id="ARBA00023136"/>
    </source>
</evidence>
<dbReference type="PANTHER" id="PTHR28644:SF1">
    <property type="entry name" value="SMALL INTEGRAL MEMBRANE PROTEIN 15"/>
    <property type="match status" value="1"/>
</dbReference>
<comment type="similarity">
    <text evidence="2">Belongs to the SMIM15 family.</text>
</comment>